<dbReference type="SUPFAM" id="SSF46785">
    <property type="entry name" value="Winged helix' DNA-binding domain"/>
    <property type="match status" value="1"/>
</dbReference>
<dbReference type="SMART" id="SM00346">
    <property type="entry name" value="HTH_ICLR"/>
    <property type="match status" value="1"/>
</dbReference>
<evidence type="ECO:0000313" key="6">
    <source>
        <dbReference type="EMBL" id="NYE08240.1"/>
    </source>
</evidence>
<gene>
    <name evidence="6" type="ORF">F4694_005083</name>
</gene>
<evidence type="ECO:0000256" key="2">
    <source>
        <dbReference type="ARBA" id="ARBA00023125"/>
    </source>
</evidence>
<protein>
    <submittedName>
        <fullName evidence="6">DNA-binding IclR family transcriptional regulator</fullName>
    </submittedName>
</protein>
<dbReference type="PANTHER" id="PTHR30136:SF35">
    <property type="entry name" value="HTH-TYPE TRANSCRIPTIONAL REGULATOR RV1719"/>
    <property type="match status" value="1"/>
</dbReference>
<evidence type="ECO:0000256" key="1">
    <source>
        <dbReference type="ARBA" id="ARBA00023015"/>
    </source>
</evidence>
<keyword evidence="3" id="KW-0804">Transcription</keyword>
<feature type="domain" description="IclR-ED" evidence="5">
    <location>
        <begin position="72"/>
        <end position="255"/>
    </location>
</feature>
<dbReference type="GO" id="GO:0003700">
    <property type="term" value="F:DNA-binding transcription factor activity"/>
    <property type="evidence" value="ECO:0007669"/>
    <property type="project" value="TreeGrafter"/>
</dbReference>
<sequence>MENAKQPYGTVLIKASSILDFLSAKKEPQALNVIAQETGLTSSTALKILDTLLLIGYVKKHPETKKFGLGSALIKYANKYLADLDISKISYPYLKDLQNSLDETIHLGILEGDEILTVNKLETKKPIVCLNSRIGLSKPLYCSAMGKAVLSEMAESEKAAYLNRVELKPITETTITNPENLLKQLEDVKRNGYAIDDSEGEKDVYCLGVSLVMNNQTYGAFSVSVPAYRISPEVKDQIIQAILKTKENIQRELQQNYVFI</sequence>
<dbReference type="AlphaFoldDB" id="A0A852TH22"/>
<reference evidence="7" key="2">
    <citation type="submission" date="2020-08" db="EMBL/GenBank/DDBJ databases">
        <title>The Agave Microbiome: Exploring the role of microbial communities in plant adaptations to desert environments.</title>
        <authorList>
            <person name="Partida-Martinez L.P."/>
        </authorList>
    </citation>
    <scope>NUCLEOTIDE SEQUENCE [LARGE SCALE GENOMIC DNA]</scope>
    <source>
        <strain evidence="7">AT2.8</strain>
    </source>
</reference>
<evidence type="ECO:0000259" key="4">
    <source>
        <dbReference type="PROSITE" id="PS51077"/>
    </source>
</evidence>
<dbReference type="Pfam" id="PF09339">
    <property type="entry name" value="HTH_IclR"/>
    <property type="match status" value="1"/>
</dbReference>
<accession>A0A852TH22</accession>
<dbReference type="Proteomes" id="UP000548423">
    <property type="component" value="Unassembled WGS sequence"/>
</dbReference>
<dbReference type="GO" id="GO:0003677">
    <property type="term" value="F:DNA binding"/>
    <property type="evidence" value="ECO:0007669"/>
    <property type="project" value="UniProtKB-KW"/>
</dbReference>
<evidence type="ECO:0000256" key="3">
    <source>
        <dbReference type="ARBA" id="ARBA00023163"/>
    </source>
</evidence>
<dbReference type="Pfam" id="PF01614">
    <property type="entry name" value="IclR_C"/>
    <property type="match status" value="1"/>
</dbReference>
<dbReference type="Gene3D" id="1.10.10.10">
    <property type="entry name" value="Winged helix-like DNA-binding domain superfamily/Winged helix DNA-binding domain"/>
    <property type="match status" value="1"/>
</dbReference>
<dbReference type="EMBL" id="JACCBX010000012">
    <property type="protein sequence ID" value="NYE08240.1"/>
    <property type="molecule type" value="Genomic_DNA"/>
</dbReference>
<dbReference type="InterPro" id="IPR029016">
    <property type="entry name" value="GAF-like_dom_sf"/>
</dbReference>
<dbReference type="InterPro" id="IPR005471">
    <property type="entry name" value="Tscrpt_reg_IclR_N"/>
</dbReference>
<evidence type="ECO:0000313" key="7">
    <source>
        <dbReference type="Proteomes" id="UP000548423"/>
    </source>
</evidence>
<feature type="domain" description="HTH iclR-type" evidence="4">
    <location>
        <begin position="9"/>
        <end position="71"/>
    </location>
</feature>
<dbReference type="InterPro" id="IPR014757">
    <property type="entry name" value="Tscrpt_reg_IclR_C"/>
</dbReference>
<dbReference type="PROSITE" id="PS51078">
    <property type="entry name" value="ICLR_ED"/>
    <property type="match status" value="1"/>
</dbReference>
<dbReference type="InterPro" id="IPR050707">
    <property type="entry name" value="HTH_MetabolicPath_Reg"/>
</dbReference>
<dbReference type="PANTHER" id="PTHR30136">
    <property type="entry name" value="HELIX-TURN-HELIX TRANSCRIPTIONAL REGULATOR, ICLR FAMILY"/>
    <property type="match status" value="1"/>
</dbReference>
<evidence type="ECO:0000259" key="5">
    <source>
        <dbReference type="PROSITE" id="PS51078"/>
    </source>
</evidence>
<dbReference type="InterPro" id="IPR036388">
    <property type="entry name" value="WH-like_DNA-bd_sf"/>
</dbReference>
<keyword evidence="2 6" id="KW-0238">DNA-binding</keyword>
<comment type="caution">
    <text evidence="6">The sequence shown here is derived from an EMBL/GenBank/DDBJ whole genome shotgun (WGS) entry which is preliminary data.</text>
</comment>
<dbReference type="SUPFAM" id="SSF55781">
    <property type="entry name" value="GAF domain-like"/>
    <property type="match status" value="1"/>
</dbReference>
<keyword evidence="1" id="KW-0805">Transcription regulation</keyword>
<organism evidence="6 7">
    <name type="scientific">Neobacillus niacini</name>
    <dbReference type="NCBI Taxonomy" id="86668"/>
    <lineage>
        <taxon>Bacteria</taxon>
        <taxon>Bacillati</taxon>
        <taxon>Bacillota</taxon>
        <taxon>Bacilli</taxon>
        <taxon>Bacillales</taxon>
        <taxon>Bacillaceae</taxon>
        <taxon>Neobacillus</taxon>
    </lineage>
</organism>
<name>A0A852TH22_9BACI</name>
<dbReference type="PROSITE" id="PS51077">
    <property type="entry name" value="HTH_ICLR"/>
    <property type="match status" value="1"/>
</dbReference>
<dbReference type="Gene3D" id="3.30.450.40">
    <property type="match status" value="1"/>
</dbReference>
<reference evidence="7" key="1">
    <citation type="submission" date="2020-07" db="EMBL/GenBank/DDBJ databases">
        <authorList>
            <person name="Partida-Martinez L."/>
            <person name="Huntemann M."/>
            <person name="Clum A."/>
            <person name="Wang J."/>
            <person name="Palaniappan K."/>
            <person name="Ritter S."/>
            <person name="Chen I.-M."/>
            <person name="Stamatis D."/>
            <person name="Reddy T."/>
            <person name="O'Malley R."/>
            <person name="Daum C."/>
            <person name="Shapiro N."/>
            <person name="Ivanova N."/>
            <person name="Kyrpides N."/>
            <person name="Woyke T."/>
        </authorList>
    </citation>
    <scope>NUCLEOTIDE SEQUENCE [LARGE SCALE GENOMIC DNA]</scope>
    <source>
        <strain evidence="7">AT2.8</strain>
    </source>
</reference>
<dbReference type="InterPro" id="IPR036390">
    <property type="entry name" value="WH_DNA-bd_sf"/>
</dbReference>
<proteinExistence type="predicted"/>
<dbReference type="GO" id="GO:0045892">
    <property type="term" value="P:negative regulation of DNA-templated transcription"/>
    <property type="evidence" value="ECO:0007669"/>
    <property type="project" value="TreeGrafter"/>
</dbReference>